<dbReference type="Gene3D" id="3.80.10.10">
    <property type="entry name" value="Ribonuclease Inhibitor"/>
    <property type="match status" value="1"/>
</dbReference>
<feature type="transmembrane region" description="Helical" evidence="1">
    <location>
        <begin position="648"/>
        <end position="671"/>
    </location>
</feature>
<keyword evidence="3" id="KW-1185">Reference proteome</keyword>
<dbReference type="AlphaFoldDB" id="A0A518I4Q5"/>
<feature type="transmembrane region" description="Helical" evidence="1">
    <location>
        <begin position="20"/>
        <end position="37"/>
    </location>
</feature>
<proteinExistence type="predicted"/>
<keyword evidence="1" id="KW-0472">Membrane</keyword>
<protein>
    <submittedName>
        <fullName evidence="2">Uncharacterized protein</fullName>
    </submittedName>
</protein>
<feature type="transmembrane region" description="Helical" evidence="1">
    <location>
        <begin position="410"/>
        <end position="436"/>
    </location>
</feature>
<feature type="transmembrane region" description="Helical" evidence="1">
    <location>
        <begin position="355"/>
        <end position="374"/>
    </location>
</feature>
<feature type="transmembrane region" description="Helical" evidence="1">
    <location>
        <begin position="287"/>
        <end position="307"/>
    </location>
</feature>
<keyword evidence="1" id="KW-1133">Transmembrane helix</keyword>
<dbReference type="EMBL" id="CP037452">
    <property type="protein sequence ID" value="QDV48080.1"/>
    <property type="molecule type" value="Genomic_DNA"/>
</dbReference>
<feature type="transmembrane region" description="Helical" evidence="1">
    <location>
        <begin position="510"/>
        <end position="529"/>
    </location>
</feature>
<dbReference type="InterPro" id="IPR032675">
    <property type="entry name" value="LRR_dom_sf"/>
</dbReference>
<evidence type="ECO:0000313" key="2">
    <source>
        <dbReference type="EMBL" id="QDV48080.1"/>
    </source>
</evidence>
<dbReference type="OrthoDB" id="246807at2"/>
<gene>
    <name evidence="2" type="ORF">Enr17x_00890</name>
</gene>
<feature type="transmembrane region" description="Helical" evidence="1">
    <location>
        <begin position="328"/>
        <end position="349"/>
    </location>
</feature>
<feature type="transmembrane region" description="Helical" evidence="1">
    <location>
        <begin position="683"/>
        <end position="707"/>
    </location>
</feature>
<accession>A0A518I4Q5</accession>
<name>A0A518I4Q5_9PLAN</name>
<dbReference type="RefSeq" id="WP_145305287.1">
    <property type="nucleotide sequence ID" value="NZ_CP037452.1"/>
</dbReference>
<feature type="transmembrane region" description="Helical" evidence="1">
    <location>
        <begin position="549"/>
        <end position="568"/>
    </location>
</feature>
<dbReference type="KEGG" id="gfm:Enr17x_00890"/>
<keyword evidence="1" id="KW-0812">Transmembrane</keyword>
<feature type="transmembrane region" description="Helical" evidence="1">
    <location>
        <begin position="381"/>
        <end position="398"/>
    </location>
</feature>
<organism evidence="2 3">
    <name type="scientific">Gimesia fumaroli</name>
    <dbReference type="NCBI Taxonomy" id="2527976"/>
    <lineage>
        <taxon>Bacteria</taxon>
        <taxon>Pseudomonadati</taxon>
        <taxon>Planctomycetota</taxon>
        <taxon>Planctomycetia</taxon>
        <taxon>Planctomycetales</taxon>
        <taxon>Planctomycetaceae</taxon>
        <taxon>Gimesia</taxon>
    </lineage>
</organism>
<dbReference type="SUPFAM" id="SSF52058">
    <property type="entry name" value="L domain-like"/>
    <property type="match status" value="1"/>
</dbReference>
<feature type="transmembrane region" description="Helical" evidence="1">
    <location>
        <begin position="589"/>
        <end position="610"/>
    </location>
</feature>
<sequence length="714" mass="81281">MSVQSNQYKQILKTYWQRPLVLLLMIFILSFFVYLAMGKTDGNVIQVGPRPHAPDRIERVYTDSDTPKPGEEKSIQTYTEFLEHVDPQDVVALNLIRLNVNDPLPDLSPFQNLVYLDLGGFELTDANVDQICQLPKLDALVVTQPRLPAGALQRFGKKVSQLELPALTLEKYPDEIPQMSNVKLLALHLFDAAPEILENVVQIPQLQQLTLSVNQNLEAHRRQSRTAQAWDYIDLNEQQIALLRNHPTLKEVYANWFYMDHVRKIKKSAFLPVRALPIMYSNNKIKAISGTIFSMVLLFSIVSLQLWAHFISPAARVVPHYLVPHRRVAVGIFSVGVFLFWFALLRYGFGMLPSLNLLLFSPAVCCLFVIAQLSGKTYQKWLTVPMVVSLFWFFLIFSNQGFKAIASTAIWFLWGQMPILSLIIIGIEIAFIFWSLTKLPAVTDMVNESYTSMPALSPWDSQRSKQFQWKKKNRLFFWFIDHGITGLKYRGESTWNMVHLWRQGNTFRPLAVLTFFLLVVFFGLLFQGIRCYFTSEELFPHNRIPLSVIFGGPCGLAIIMPAITWWQRRKSLEVESMRPVSRNDFVKQLYLSLALDHWLAVICLIGLSLFDAPRGVTEVLGMFLLFGIAAPLWLIGMSSSVLAFKRSWVIVLNIIGLLILPIAFFASIAVFNNSNTVGGPEDVQLLIQMALAAIAVAIGLNVLMYFATLKREWG</sequence>
<reference evidence="2 3" key="1">
    <citation type="submission" date="2019-03" db="EMBL/GenBank/DDBJ databases">
        <title>Deep-cultivation of Planctomycetes and their phenomic and genomic characterization uncovers novel biology.</title>
        <authorList>
            <person name="Wiegand S."/>
            <person name="Jogler M."/>
            <person name="Boedeker C."/>
            <person name="Pinto D."/>
            <person name="Vollmers J."/>
            <person name="Rivas-Marin E."/>
            <person name="Kohn T."/>
            <person name="Peeters S.H."/>
            <person name="Heuer A."/>
            <person name="Rast P."/>
            <person name="Oberbeckmann S."/>
            <person name="Bunk B."/>
            <person name="Jeske O."/>
            <person name="Meyerdierks A."/>
            <person name="Storesund J.E."/>
            <person name="Kallscheuer N."/>
            <person name="Luecker S."/>
            <person name="Lage O.M."/>
            <person name="Pohl T."/>
            <person name="Merkel B.J."/>
            <person name="Hornburger P."/>
            <person name="Mueller R.-W."/>
            <person name="Bruemmer F."/>
            <person name="Labrenz M."/>
            <person name="Spormann A.M."/>
            <person name="Op den Camp H."/>
            <person name="Overmann J."/>
            <person name="Amann R."/>
            <person name="Jetten M.S.M."/>
            <person name="Mascher T."/>
            <person name="Medema M.H."/>
            <person name="Devos D.P."/>
            <person name="Kaster A.-K."/>
            <person name="Ovreas L."/>
            <person name="Rohde M."/>
            <person name="Galperin M.Y."/>
            <person name="Jogler C."/>
        </authorList>
    </citation>
    <scope>NUCLEOTIDE SEQUENCE [LARGE SCALE GENOMIC DNA]</scope>
    <source>
        <strain evidence="2 3">Enr17</strain>
    </source>
</reference>
<dbReference type="Proteomes" id="UP000318313">
    <property type="component" value="Chromosome"/>
</dbReference>
<evidence type="ECO:0000256" key="1">
    <source>
        <dbReference type="SAM" id="Phobius"/>
    </source>
</evidence>
<feature type="transmembrane region" description="Helical" evidence="1">
    <location>
        <begin position="616"/>
        <end position="636"/>
    </location>
</feature>
<evidence type="ECO:0000313" key="3">
    <source>
        <dbReference type="Proteomes" id="UP000318313"/>
    </source>
</evidence>